<protein>
    <submittedName>
        <fullName evidence="1">Uncharacterized protein</fullName>
    </submittedName>
</protein>
<proteinExistence type="predicted"/>
<reference evidence="2" key="2">
    <citation type="submission" date="2013-12" db="EMBL/GenBank/DDBJ databases">
        <title>Evolution of pathogenesis and genome organization in the Tremellales.</title>
        <authorList>
            <person name="Cuomo C."/>
            <person name="Litvintseva A."/>
            <person name="Heitman J."/>
            <person name="Chen Y."/>
            <person name="Sun S."/>
            <person name="Springer D."/>
            <person name="Dromer F."/>
            <person name="Young S."/>
            <person name="Zeng Q."/>
            <person name="Chapman S."/>
            <person name="Gujja S."/>
            <person name="Saif S."/>
            <person name="Birren B."/>
        </authorList>
    </citation>
    <scope>NUCLEOTIDE SEQUENCE [LARGE SCALE GENOMIC DNA]</scope>
    <source>
        <strain evidence="2">BCC8398</strain>
    </source>
</reference>
<gene>
    <name evidence="1" type="ORF">I316_07228</name>
</gene>
<evidence type="ECO:0000313" key="1">
    <source>
        <dbReference type="EMBL" id="OCF31097.1"/>
    </source>
</evidence>
<dbReference type="AlphaFoldDB" id="A0A1B9GJF4"/>
<keyword evidence="2" id="KW-1185">Reference proteome</keyword>
<name>A0A1B9GJF4_9TREE</name>
<dbReference type="Proteomes" id="UP000092666">
    <property type="component" value="Unassembled WGS sequence"/>
</dbReference>
<evidence type="ECO:0000313" key="2">
    <source>
        <dbReference type="Proteomes" id="UP000092666"/>
    </source>
</evidence>
<dbReference type="EMBL" id="KI669513">
    <property type="protein sequence ID" value="OCF31097.1"/>
    <property type="molecule type" value="Genomic_DNA"/>
</dbReference>
<organism evidence="1 2">
    <name type="scientific">Kwoniella heveanensis BCC8398</name>
    <dbReference type="NCBI Taxonomy" id="1296120"/>
    <lineage>
        <taxon>Eukaryota</taxon>
        <taxon>Fungi</taxon>
        <taxon>Dikarya</taxon>
        <taxon>Basidiomycota</taxon>
        <taxon>Agaricomycotina</taxon>
        <taxon>Tremellomycetes</taxon>
        <taxon>Tremellales</taxon>
        <taxon>Cryptococcaceae</taxon>
        <taxon>Kwoniella</taxon>
    </lineage>
</organism>
<reference evidence="1 2" key="1">
    <citation type="submission" date="2013-07" db="EMBL/GenBank/DDBJ databases">
        <title>The Genome Sequence of Cryptococcus heveanensis BCC8398.</title>
        <authorList>
            <consortium name="The Broad Institute Genome Sequencing Platform"/>
            <person name="Cuomo C."/>
            <person name="Litvintseva A."/>
            <person name="Chen Y."/>
            <person name="Heitman J."/>
            <person name="Sun S."/>
            <person name="Springer D."/>
            <person name="Dromer F."/>
            <person name="Young S.K."/>
            <person name="Zeng Q."/>
            <person name="Gargeya S."/>
            <person name="Fitzgerald M."/>
            <person name="Abouelleil A."/>
            <person name="Alvarado L."/>
            <person name="Berlin A.M."/>
            <person name="Chapman S.B."/>
            <person name="Dewar J."/>
            <person name="Goldberg J."/>
            <person name="Griggs A."/>
            <person name="Gujja S."/>
            <person name="Hansen M."/>
            <person name="Howarth C."/>
            <person name="Imamovic A."/>
            <person name="Larimer J."/>
            <person name="McCowan C."/>
            <person name="Murphy C."/>
            <person name="Pearson M."/>
            <person name="Priest M."/>
            <person name="Roberts A."/>
            <person name="Saif S."/>
            <person name="Shea T."/>
            <person name="Sykes S."/>
            <person name="Wortman J."/>
            <person name="Nusbaum C."/>
            <person name="Birren B."/>
        </authorList>
    </citation>
    <scope>NUCLEOTIDE SEQUENCE [LARGE SCALE GENOMIC DNA]</scope>
    <source>
        <strain evidence="1 2">BCC8398</strain>
    </source>
</reference>
<sequence>MYLNGPIKRDDTSSWSASLANAIRSDSESSILVKRYPVLDCGNADETERCDNTPAYCGCNAQFEVECAGSGTLVDACKLVCFCGDVVPPVKAVSSDE</sequence>
<accession>A0A1B9GJF4</accession>